<accession>A0A0W0FYG9</accession>
<evidence type="ECO:0000259" key="2">
    <source>
        <dbReference type="Pfam" id="PF20231"/>
    </source>
</evidence>
<feature type="domain" description="DUF6589" evidence="2">
    <location>
        <begin position="17"/>
        <end position="198"/>
    </location>
</feature>
<sequence>MGGIIVGNIDSLPVVFAVCRKSSLEEYAKDVSWEKLKKHATEIYDTYTNKYTVEKLQNERVGSVQGGDMVYENVLLFMQDVLLSKEYSDTIKAGDSGQTKYAYKMLVLIHNLKVVWPPAVKAIMLNNWILNPGGNPNSDVEVDLVQEHFNYWNKAYYKAYGSNASWDWLAMIAPCVPVLRHLTRMMKGALGIDIGTKHTAPDLRSDIQALMKSLDENNVYRINQNQLTLEDDDTLKRQKMVPVIGKGCEGDAEMEDGKLPENVPETTETMLVPLSTGVSPTSSDQELAEVVVSGVEDDSEDELGDYEDVDELEEIMNRDKPTLEIREAEDVSFNMDNDWERDEDEGGDEGQDL</sequence>
<evidence type="ECO:0000313" key="4">
    <source>
        <dbReference type="Proteomes" id="UP000054988"/>
    </source>
</evidence>
<evidence type="ECO:0000313" key="3">
    <source>
        <dbReference type="EMBL" id="KTB41391.1"/>
    </source>
</evidence>
<dbReference type="EMBL" id="LATX01001470">
    <property type="protein sequence ID" value="KTB41391.1"/>
    <property type="molecule type" value="Genomic_DNA"/>
</dbReference>
<comment type="caution">
    <text evidence="3">The sequence shown here is derived from an EMBL/GenBank/DDBJ whole genome shotgun (WGS) entry which is preliminary data.</text>
</comment>
<feature type="region of interest" description="Disordered" evidence="1">
    <location>
        <begin position="316"/>
        <end position="353"/>
    </location>
</feature>
<dbReference type="Proteomes" id="UP000054988">
    <property type="component" value="Unassembled WGS sequence"/>
</dbReference>
<feature type="compositionally biased region" description="Acidic residues" evidence="1">
    <location>
        <begin position="337"/>
        <end position="353"/>
    </location>
</feature>
<reference evidence="3 4" key="1">
    <citation type="submission" date="2015-12" db="EMBL/GenBank/DDBJ databases">
        <title>Draft genome sequence of Moniliophthora roreri, the causal agent of frosty pod rot of cacao.</title>
        <authorList>
            <person name="Aime M.C."/>
            <person name="Diaz-Valderrama J.R."/>
            <person name="Kijpornyongpan T."/>
            <person name="Phillips-Mora W."/>
        </authorList>
    </citation>
    <scope>NUCLEOTIDE SEQUENCE [LARGE SCALE GENOMIC DNA]</scope>
    <source>
        <strain evidence="3 4">MCA 2952</strain>
    </source>
</reference>
<dbReference type="AlphaFoldDB" id="A0A0W0FYG9"/>
<protein>
    <recommendedName>
        <fullName evidence="2">DUF6589 domain-containing protein</fullName>
    </recommendedName>
</protein>
<dbReference type="eggNOG" id="ENOG502S7C8">
    <property type="taxonomic scope" value="Eukaryota"/>
</dbReference>
<feature type="compositionally biased region" description="Basic and acidic residues" evidence="1">
    <location>
        <begin position="316"/>
        <end position="329"/>
    </location>
</feature>
<dbReference type="InterPro" id="IPR046496">
    <property type="entry name" value="DUF6589"/>
</dbReference>
<evidence type="ECO:0000256" key="1">
    <source>
        <dbReference type="SAM" id="MobiDB-lite"/>
    </source>
</evidence>
<organism evidence="3 4">
    <name type="scientific">Moniliophthora roreri</name>
    <name type="common">Frosty pod rot fungus</name>
    <name type="synonym">Monilia roreri</name>
    <dbReference type="NCBI Taxonomy" id="221103"/>
    <lineage>
        <taxon>Eukaryota</taxon>
        <taxon>Fungi</taxon>
        <taxon>Dikarya</taxon>
        <taxon>Basidiomycota</taxon>
        <taxon>Agaricomycotina</taxon>
        <taxon>Agaricomycetes</taxon>
        <taxon>Agaricomycetidae</taxon>
        <taxon>Agaricales</taxon>
        <taxon>Marasmiineae</taxon>
        <taxon>Marasmiaceae</taxon>
        <taxon>Moniliophthora</taxon>
    </lineage>
</organism>
<proteinExistence type="predicted"/>
<dbReference type="Pfam" id="PF20231">
    <property type="entry name" value="DUF6589"/>
    <property type="match status" value="1"/>
</dbReference>
<gene>
    <name evidence="3" type="ORF">WG66_6035</name>
</gene>
<name>A0A0W0FYG9_MONRR</name>